<dbReference type="EMBL" id="JADYXP020000007">
    <property type="protein sequence ID" value="KAL0119666.1"/>
    <property type="molecule type" value="Genomic_DNA"/>
</dbReference>
<evidence type="ECO:0000313" key="2">
    <source>
        <dbReference type="EMBL" id="KAL0119666.1"/>
    </source>
</evidence>
<dbReference type="AlphaFoldDB" id="A0AAW2FXV3"/>
<dbReference type="Proteomes" id="UP001430953">
    <property type="component" value="Unassembled WGS sequence"/>
</dbReference>
<name>A0AAW2FXV3_9HYME</name>
<sequence length="196" mass="20905">MTATTTTATRVIDYSRRKKQFARSSRRGPESFWRIFIFSPLTRARPPRGPTPAGSASTTPRAATPATPMSPLHSSLPPAAQSISATLIVCARGGGHPSCALRAHPYHRRRRSLLARPFRPPRATDALARLPRLAHASSPAHPDRSADGSLAVWLPGNAALPAGIDARGCIHPASGDLGAASQSREFPRSPEPFGEK</sequence>
<feature type="compositionally biased region" description="Low complexity" evidence="1">
    <location>
        <begin position="51"/>
        <end position="67"/>
    </location>
</feature>
<organism evidence="2 3">
    <name type="scientific">Cardiocondyla obscurior</name>
    <dbReference type="NCBI Taxonomy" id="286306"/>
    <lineage>
        <taxon>Eukaryota</taxon>
        <taxon>Metazoa</taxon>
        <taxon>Ecdysozoa</taxon>
        <taxon>Arthropoda</taxon>
        <taxon>Hexapoda</taxon>
        <taxon>Insecta</taxon>
        <taxon>Pterygota</taxon>
        <taxon>Neoptera</taxon>
        <taxon>Endopterygota</taxon>
        <taxon>Hymenoptera</taxon>
        <taxon>Apocrita</taxon>
        <taxon>Aculeata</taxon>
        <taxon>Formicoidea</taxon>
        <taxon>Formicidae</taxon>
        <taxon>Myrmicinae</taxon>
        <taxon>Cardiocondyla</taxon>
    </lineage>
</organism>
<feature type="compositionally biased region" description="Basic and acidic residues" evidence="1">
    <location>
        <begin position="185"/>
        <end position="196"/>
    </location>
</feature>
<comment type="caution">
    <text evidence="2">The sequence shown here is derived from an EMBL/GenBank/DDBJ whole genome shotgun (WGS) entry which is preliminary data.</text>
</comment>
<feature type="region of interest" description="Disordered" evidence="1">
    <location>
        <begin position="43"/>
        <end position="77"/>
    </location>
</feature>
<accession>A0AAW2FXV3</accession>
<reference evidence="2 3" key="1">
    <citation type="submission" date="2023-03" db="EMBL/GenBank/DDBJ databases">
        <title>High recombination rates correlate with genetic variation in Cardiocondyla obscurior ants.</title>
        <authorList>
            <person name="Errbii M."/>
        </authorList>
    </citation>
    <scope>NUCLEOTIDE SEQUENCE [LARGE SCALE GENOMIC DNA]</scope>
    <source>
        <strain evidence="2">Alpha-2009</strain>
        <tissue evidence="2">Whole body</tissue>
    </source>
</reference>
<feature type="region of interest" description="Disordered" evidence="1">
    <location>
        <begin position="171"/>
        <end position="196"/>
    </location>
</feature>
<gene>
    <name evidence="2" type="ORF">PUN28_007836</name>
</gene>
<evidence type="ECO:0000313" key="3">
    <source>
        <dbReference type="Proteomes" id="UP001430953"/>
    </source>
</evidence>
<proteinExistence type="predicted"/>
<protein>
    <submittedName>
        <fullName evidence="2">Uncharacterized protein</fullName>
    </submittedName>
</protein>
<evidence type="ECO:0000256" key="1">
    <source>
        <dbReference type="SAM" id="MobiDB-lite"/>
    </source>
</evidence>
<keyword evidence="3" id="KW-1185">Reference proteome</keyword>